<protein>
    <submittedName>
        <fullName evidence="2">Helix-turn-helix domain-containing protein</fullName>
    </submittedName>
</protein>
<name>A0ABS8FRY4_9FIRM</name>
<evidence type="ECO:0000313" key="2">
    <source>
        <dbReference type="EMBL" id="MCC2219945.1"/>
    </source>
</evidence>
<proteinExistence type="predicted"/>
<dbReference type="InterPro" id="IPR001387">
    <property type="entry name" value="Cro/C1-type_HTH"/>
</dbReference>
<gene>
    <name evidence="2" type="ORF">LKD28_13105</name>
</gene>
<dbReference type="Proteomes" id="UP001198495">
    <property type="component" value="Unassembled WGS sequence"/>
</dbReference>
<keyword evidence="3" id="KW-1185">Reference proteome</keyword>
<feature type="domain" description="HTH cro/C1-type" evidence="1">
    <location>
        <begin position="8"/>
        <end position="62"/>
    </location>
</feature>
<organism evidence="2 3">
    <name type="scientific">Coprococcus hominis</name>
    <name type="common">ex Arizal et al. 2022</name>
    <dbReference type="NCBI Taxonomy" id="2881262"/>
    <lineage>
        <taxon>Bacteria</taxon>
        <taxon>Bacillati</taxon>
        <taxon>Bacillota</taxon>
        <taxon>Clostridia</taxon>
        <taxon>Lachnospirales</taxon>
        <taxon>Lachnospiraceae</taxon>
        <taxon>Coprococcus</taxon>
    </lineage>
</organism>
<dbReference type="RefSeq" id="WP_227573610.1">
    <property type="nucleotide sequence ID" value="NZ_JAJEQT010000012.1"/>
</dbReference>
<sequence length="496" mass="57570">MDTIQALIKHYIESNGYTVYSISQQSGLNRTTLQKILSGQRKITKEIYEKLLPFFALSPIDKEELEQAFLINQIGTERFQTHMEIKRILEMSTSTLYQTDDSPYDLVVSNVDTWSNCMLIQGTYQIVNAIYSVALKNVTTEDHPFIYTFADMSHPYASIFFKPLYHPTFQPLHVKHLIEYQKTQMDGENYDNIHNIQILKNLLPSFAAFPGTFEVHYYYSARNRFKQQATAFPYYVITNTHVILLSPTYETALILSDKAIHEYYLHNYEQLLARSNILTSGAQTPLDLLNVLNGVDPALNYPICLNIQPTIEKYLTPEMIDKYMLESPYKDVIRAKLLERIGQLTKESHTILFTLEGLKLFTAEGKNVNFPDTLAARFDIEDRIYILRKFIEANQNDTDYHFLLLDPSKIHTSLNISIAFTPPSMTFLMLVRNDGNSMILPLEERTLCSSIMDFIQTLPEYGYVCSVEQTNRFLQEEIEQLKSSYKRLQVRYQKRG</sequence>
<evidence type="ECO:0000313" key="3">
    <source>
        <dbReference type="Proteomes" id="UP001198495"/>
    </source>
</evidence>
<reference evidence="2 3" key="1">
    <citation type="submission" date="2021-10" db="EMBL/GenBank/DDBJ databases">
        <title>Anaerobic single-cell dispensing facilitates the cultivation of human gut bacteria.</title>
        <authorList>
            <person name="Afrizal A."/>
        </authorList>
    </citation>
    <scope>NUCLEOTIDE SEQUENCE [LARGE SCALE GENOMIC DNA]</scope>
    <source>
        <strain evidence="2 3">CLA-AA-H212</strain>
    </source>
</reference>
<dbReference type="Gene3D" id="1.10.260.40">
    <property type="entry name" value="lambda repressor-like DNA-binding domains"/>
    <property type="match status" value="1"/>
</dbReference>
<dbReference type="SUPFAM" id="SSF47413">
    <property type="entry name" value="lambda repressor-like DNA-binding domains"/>
    <property type="match status" value="1"/>
</dbReference>
<evidence type="ECO:0000259" key="1">
    <source>
        <dbReference type="PROSITE" id="PS50943"/>
    </source>
</evidence>
<accession>A0ABS8FRY4</accession>
<comment type="caution">
    <text evidence="2">The sequence shown here is derived from an EMBL/GenBank/DDBJ whole genome shotgun (WGS) entry which is preliminary data.</text>
</comment>
<dbReference type="EMBL" id="JAJEQT010000012">
    <property type="protein sequence ID" value="MCC2219945.1"/>
    <property type="molecule type" value="Genomic_DNA"/>
</dbReference>
<dbReference type="InterPro" id="IPR010982">
    <property type="entry name" value="Lambda_DNA-bd_dom_sf"/>
</dbReference>
<dbReference type="PROSITE" id="PS50943">
    <property type="entry name" value="HTH_CROC1"/>
    <property type="match status" value="1"/>
</dbReference>